<name>A0A9N8EH79_9STRA</name>
<proteinExistence type="predicted"/>
<comment type="caution">
    <text evidence="2">The sequence shown here is derived from an EMBL/GenBank/DDBJ whole genome shotgun (WGS) entry which is preliminary data.</text>
</comment>
<reference evidence="2" key="1">
    <citation type="submission" date="2020-06" db="EMBL/GenBank/DDBJ databases">
        <authorList>
            <consortium name="Plant Systems Biology data submission"/>
        </authorList>
    </citation>
    <scope>NUCLEOTIDE SEQUENCE</scope>
    <source>
        <strain evidence="2">D6</strain>
    </source>
</reference>
<dbReference type="EMBL" id="CAICTM010001092">
    <property type="protein sequence ID" value="CAB9520335.1"/>
    <property type="molecule type" value="Genomic_DNA"/>
</dbReference>
<dbReference type="AlphaFoldDB" id="A0A9N8EH79"/>
<dbReference type="OrthoDB" id="47118at2759"/>
<keyword evidence="3" id="KW-1185">Reference proteome</keyword>
<evidence type="ECO:0000313" key="3">
    <source>
        <dbReference type="Proteomes" id="UP001153069"/>
    </source>
</evidence>
<feature type="compositionally biased region" description="Basic and acidic residues" evidence="1">
    <location>
        <begin position="149"/>
        <end position="163"/>
    </location>
</feature>
<protein>
    <submittedName>
        <fullName evidence="2">Uncharacterized protein</fullName>
    </submittedName>
</protein>
<organism evidence="2 3">
    <name type="scientific">Seminavis robusta</name>
    <dbReference type="NCBI Taxonomy" id="568900"/>
    <lineage>
        <taxon>Eukaryota</taxon>
        <taxon>Sar</taxon>
        <taxon>Stramenopiles</taxon>
        <taxon>Ochrophyta</taxon>
        <taxon>Bacillariophyta</taxon>
        <taxon>Bacillariophyceae</taxon>
        <taxon>Bacillariophycidae</taxon>
        <taxon>Naviculales</taxon>
        <taxon>Naviculaceae</taxon>
        <taxon>Seminavis</taxon>
    </lineage>
</organism>
<sequence length="180" mass="20312">MLLSPLATPFQPAFGSSNAVVFNDGVPCMVEDIHDVIQGYQDETLDESFPPSAQEAAELEAVETFVDIMATLSLLEEREEKARSSFCHVKKRWEARRVDGLVGKPHPAFHSVNSVKRNSGKQLKTTDLVPFLLSAAPNTALLQNQQRTQARDEYRRMRAENKARSTHQQPRPLQQPRKMN</sequence>
<gene>
    <name evidence="2" type="ORF">SEMRO_1094_G240530.1</name>
</gene>
<evidence type="ECO:0000313" key="2">
    <source>
        <dbReference type="EMBL" id="CAB9520335.1"/>
    </source>
</evidence>
<dbReference type="Proteomes" id="UP001153069">
    <property type="component" value="Unassembled WGS sequence"/>
</dbReference>
<accession>A0A9N8EH79</accession>
<feature type="region of interest" description="Disordered" evidence="1">
    <location>
        <begin position="140"/>
        <end position="180"/>
    </location>
</feature>
<evidence type="ECO:0000256" key="1">
    <source>
        <dbReference type="SAM" id="MobiDB-lite"/>
    </source>
</evidence>